<comment type="caution">
    <text evidence="3">The sequence shown here is derived from an EMBL/GenBank/DDBJ whole genome shotgun (WGS) entry which is preliminary data.</text>
</comment>
<keyword evidence="1" id="KW-1133">Transmembrane helix</keyword>
<sequence>MSDADHSPPQVDSMVEFEDEVCYDGRVFTWEDNEVSHDVYMSLTSESRTPEKHVKTRLTCKHDTKFMTLVAPGRINSGKLFIKLLKNSNVPDEVKLNLCKKSHAKAAIEWQQAYDKRIAVVNTSEGVALAHARAMVAEEQDPGKVRENDRQRVLDRRTVDVISEAQAKVLNVYLAMFFFACKLPFVLVQNYFFVKWVTAISPAYAKLLPTRKVLSTTLLQDVYEEIVISTNAKLDAAPGKRTFALDGMTDIRRRGTVNCTESKMGIATYHSTKYVGAKQHTGKYHAEIVKESILDGKAYSTVCADNTGNMKNMFSYLALWFPWLWLIGCCVHVLNLLSKDICGIQSVAEVIANYHFIVSFIRKHALIYEAFIARQKVLFGQHSVSLKLFPLTRFVYAYMMILAVLRNWDIIRDIPDWPEFDLAKTSARENTREGHSRQQEDPKLEFLRFEELVGCQRTRANGRAASLILEPLSAMLHFVEGDSIPPSFLLGLYVTYYFHITSLSLSVT</sequence>
<organism evidence="3 4">
    <name type="scientific">Cymbomonas tetramitiformis</name>
    <dbReference type="NCBI Taxonomy" id="36881"/>
    <lineage>
        <taxon>Eukaryota</taxon>
        <taxon>Viridiplantae</taxon>
        <taxon>Chlorophyta</taxon>
        <taxon>Pyramimonadophyceae</taxon>
        <taxon>Pyramimonadales</taxon>
        <taxon>Pyramimonadaceae</taxon>
        <taxon>Cymbomonas</taxon>
    </lineage>
</organism>
<accession>A0AAE0FX50</accession>
<feature type="transmembrane region" description="Helical" evidence="1">
    <location>
        <begin position="316"/>
        <end position="337"/>
    </location>
</feature>
<keyword evidence="1" id="KW-0812">Transmembrane</keyword>
<dbReference type="InterPro" id="IPR007021">
    <property type="entry name" value="DUF659"/>
</dbReference>
<evidence type="ECO:0000256" key="1">
    <source>
        <dbReference type="SAM" id="Phobius"/>
    </source>
</evidence>
<evidence type="ECO:0000313" key="4">
    <source>
        <dbReference type="Proteomes" id="UP001190700"/>
    </source>
</evidence>
<gene>
    <name evidence="3" type="ORF">CYMTET_23836</name>
</gene>
<keyword evidence="4" id="KW-1185">Reference proteome</keyword>
<dbReference type="Pfam" id="PF04937">
    <property type="entry name" value="DUF659"/>
    <property type="match status" value="1"/>
</dbReference>
<proteinExistence type="predicted"/>
<reference evidence="3 4" key="1">
    <citation type="journal article" date="2015" name="Genome Biol. Evol.">
        <title>Comparative Genomics of a Bacterivorous Green Alga Reveals Evolutionary Causalities and Consequences of Phago-Mixotrophic Mode of Nutrition.</title>
        <authorList>
            <person name="Burns J.A."/>
            <person name="Paasch A."/>
            <person name="Narechania A."/>
            <person name="Kim E."/>
        </authorList>
    </citation>
    <scope>NUCLEOTIDE SEQUENCE [LARGE SCALE GENOMIC DNA]</scope>
    <source>
        <strain evidence="3 4">PLY_AMNH</strain>
    </source>
</reference>
<name>A0AAE0FX50_9CHLO</name>
<feature type="domain" description="DUF659" evidence="2">
    <location>
        <begin position="209"/>
        <end position="353"/>
    </location>
</feature>
<dbReference type="EMBL" id="LGRX02012296">
    <property type="protein sequence ID" value="KAK3267622.1"/>
    <property type="molecule type" value="Genomic_DNA"/>
</dbReference>
<evidence type="ECO:0000313" key="3">
    <source>
        <dbReference type="EMBL" id="KAK3267622.1"/>
    </source>
</evidence>
<evidence type="ECO:0000259" key="2">
    <source>
        <dbReference type="Pfam" id="PF04937"/>
    </source>
</evidence>
<dbReference type="AlphaFoldDB" id="A0AAE0FX50"/>
<protein>
    <recommendedName>
        <fullName evidence="2">DUF659 domain-containing protein</fullName>
    </recommendedName>
</protein>
<dbReference type="InterPro" id="IPR012337">
    <property type="entry name" value="RNaseH-like_sf"/>
</dbReference>
<dbReference type="SUPFAM" id="SSF53098">
    <property type="entry name" value="Ribonuclease H-like"/>
    <property type="match status" value="1"/>
</dbReference>
<dbReference type="Proteomes" id="UP001190700">
    <property type="component" value="Unassembled WGS sequence"/>
</dbReference>
<feature type="transmembrane region" description="Helical" evidence="1">
    <location>
        <begin position="172"/>
        <end position="194"/>
    </location>
</feature>
<keyword evidence="1" id="KW-0472">Membrane</keyword>